<dbReference type="RefSeq" id="WP_113807247.1">
    <property type="nucleotide sequence ID" value="NZ_QOCW01000021.1"/>
</dbReference>
<evidence type="ECO:0000313" key="2">
    <source>
        <dbReference type="Proteomes" id="UP000253314"/>
    </source>
</evidence>
<evidence type="ECO:0000313" key="1">
    <source>
        <dbReference type="EMBL" id="RBW68348.1"/>
    </source>
</evidence>
<comment type="caution">
    <text evidence="1">The sequence shown here is derived from an EMBL/GenBank/DDBJ whole genome shotgun (WGS) entry which is preliminary data.</text>
</comment>
<keyword evidence="1" id="KW-0396">Initiation factor</keyword>
<keyword evidence="2" id="KW-1185">Reference proteome</keyword>
<dbReference type="Proteomes" id="UP000253314">
    <property type="component" value="Unassembled WGS sequence"/>
</dbReference>
<dbReference type="OrthoDB" id="1822642at2"/>
<accession>A0A366XS24</accession>
<protein>
    <submittedName>
        <fullName evidence="1">Transcription initiation factor TFIIIB</fullName>
    </submittedName>
</protein>
<organism evidence="1 2">
    <name type="scientific">Bacillus taeanensis</name>
    <dbReference type="NCBI Taxonomy" id="273032"/>
    <lineage>
        <taxon>Bacteria</taxon>
        <taxon>Bacillati</taxon>
        <taxon>Bacillota</taxon>
        <taxon>Bacilli</taxon>
        <taxon>Bacillales</taxon>
        <taxon>Bacillaceae</taxon>
        <taxon>Bacillus</taxon>
    </lineage>
</organism>
<keyword evidence="1" id="KW-0648">Protein biosynthesis</keyword>
<dbReference type="GO" id="GO:0003743">
    <property type="term" value="F:translation initiation factor activity"/>
    <property type="evidence" value="ECO:0007669"/>
    <property type="project" value="UniProtKB-KW"/>
</dbReference>
<reference evidence="1 2" key="1">
    <citation type="submission" date="2018-07" db="EMBL/GenBank/DDBJ databases">
        <title>Lottiidibacillus patelloidae gen. nov., sp. nov., isolated from the intestinal tract of a marine limpet and the reclassification of B. taeanensis BH030017T, B. algicola KMM 3737T and B. hwajinpoensis SW-72T as genus Lottiidibacillus.</title>
        <authorList>
            <person name="Liu R."/>
            <person name="Huang Z."/>
        </authorList>
    </citation>
    <scope>NUCLEOTIDE SEQUENCE [LARGE SCALE GENOMIC DNA]</scope>
    <source>
        <strain evidence="1 2">BH030017</strain>
    </source>
</reference>
<sequence length="80" mass="8885">MNGSTKVTECPKCGGKELGKGKHSGYAVMVPVNKVMSFGSDVEYIICTECGFIIESYVKKPEKFNEIQPEVPFLKNSMEF</sequence>
<proteinExistence type="predicted"/>
<dbReference type="EMBL" id="QOCW01000021">
    <property type="protein sequence ID" value="RBW68348.1"/>
    <property type="molecule type" value="Genomic_DNA"/>
</dbReference>
<name>A0A366XS24_9BACI</name>
<gene>
    <name evidence="1" type="ORF">DS031_16920</name>
</gene>
<dbReference type="AlphaFoldDB" id="A0A366XS24"/>